<evidence type="ECO:0000256" key="1">
    <source>
        <dbReference type="SAM" id="MobiDB-lite"/>
    </source>
</evidence>
<gene>
    <name evidence="2" type="ORF">HMPREF9418_1667</name>
</gene>
<protein>
    <submittedName>
        <fullName evidence="2">Uncharacterized protein</fullName>
    </submittedName>
</protein>
<feature type="non-terminal residue" evidence="2">
    <location>
        <position position="1"/>
    </location>
</feature>
<accession>A0AA36UJ33</accession>
<proteinExistence type="predicted"/>
<reference evidence="2 3" key="1">
    <citation type="submission" date="2011-05" db="EMBL/GenBank/DDBJ databases">
        <authorList>
            <person name="Muzny D."/>
            <person name="Qin X."/>
            <person name="Deng J."/>
            <person name="Jiang H."/>
            <person name="Liu Y."/>
            <person name="Qu J."/>
            <person name="Song X.-Z."/>
            <person name="Zhang L."/>
            <person name="Thornton R."/>
            <person name="Coyle M."/>
            <person name="Francisco L."/>
            <person name="Jackson L."/>
            <person name="Javaid M."/>
            <person name="Korchina V."/>
            <person name="Kovar C."/>
            <person name="Mata R."/>
            <person name="Mathew T."/>
            <person name="Ngo R."/>
            <person name="Nguyen L."/>
            <person name="Nguyen N."/>
            <person name="Okwuonu G."/>
            <person name="Ongeri F."/>
            <person name="Pham C."/>
            <person name="Simmons D."/>
            <person name="Wilczek-Boney K."/>
            <person name="Hale W."/>
            <person name="Jakkamsetti A."/>
            <person name="Pham P."/>
            <person name="Ruth R."/>
            <person name="San Lucas F."/>
            <person name="Warren J."/>
            <person name="Zhang J."/>
            <person name="Zhao Z."/>
            <person name="Zhou C."/>
            <person name="Zhu D."/>
            <person name="Lee S."/>
            <person name="Bess C."/>
            <person name="Blankenburg K."/>
            <person name="Forbes L."/>
            <person name="Fu Q."/>
            <person name="Gubbala S."/>
            <person name="Hirani K."/>
            <person name="Jayaseelan J.C."/>
            <person name="Lara F."/>
            <person name="Munidasa M."/>
            <person name="Palculict T."/>
            <person name="Patil S."/>
            <person name="Pu L.-L."/>
            <person name="Saada N."/>
            <person name="Tang L."/>
            <person name="Weissenberger G."/>
            <person name="Zhu Y."/>
            <person name="Hemphill L."/>
            <person name="Shang Y."/>
            <person name="Youmans B."/>
            <person name="Ayvaz T."/>
            <person name="Ross M."/>
            <person name="Santibanez J."/>
            <person name="Aqrawi P."/>
            <person name="Gross S."/>
            <person name="Joshi V."/>
            <person name="Fowler G."/>
            <person name="Nazareth L."/>
            <person name="Reid J."/>
            <person name="Worley K."/>
            <person name="Petrosino J."/>
            <person name="Highlander S."/>
            <person name="Gibbs R."/>
        </authorList>
    </citation>
    <scope>NUCLEOTIDE SEQUENCE [LARGE SCALE GENOMIC DNA]</scope>
    <source>
        <strain evidence="2 3">ATCC 33926</strain>
    </source>
</reference>
<sequence length="42" mass="4992">CLSLLFTATYFAATPDMNEWLKTGRQSRQRLEPPPRLLRRTR</sequence>
<dbReference type="Proteomes" id="UP000004982">
    <property type="component" value="Unassembled WGS sequence"/>
</dbReference>
<comment type="caution">
    <text evidence="2">The sequence shown here is derived from an EMBL/GenBank/DDBJ whole genome shotgun (WGS) entry which is preliminary data.</text>
</comment>
<evidence type="ECO:0000313" key="2">
    <source>
        <dbReference type="EMBL" id="EGQ76687.1"/>
    </source>
</evidence>
<organism evidence="2 3">
    <name type="scientific">Neisseria macacae ATCC 33926</name>
    <dbReference type="NCBI Taxonomy" id="997348"/>
    <lineage>
        <taxon>Bacteria</taxon>
        <taxon>Pseudomonadati</taxon>
        <taxon>Pseudomonadota</taxon>
        <taxon>Betaproteobacteria</taxon>
        <taxon>Neisseriales</taxon>
        <taxon>Neisseriaceae</taxon>
        <taxon>Neisseria</taxon>
    </lineage>
</organism>
<feature type="region of interest" description="Disordered" evidence="1">
    <location>
        <begin position="23"/>
        <end position="42"/>
    </location>
</feature>
<evidence type="ECO:0000313" key="3">
    <source>
        <dbReference type="Proteomes" id="UP000004982"/>
    </source>
</evidence>
<dbReference type="AlphaFoldDB" id="A0AA36UJ33"/>
<name>A0AA36UJ33_9NEIS</name>
<dbReference type="EMBL" id="AFQE01000081">
    <property type="protein sequence ID" value="EGQ76687.1"/>
    <property type="molecule type" value="Genomic_DNA"/>
</dbReference>